<reference evidence="3" key="1">
    <citation type="submission" date="2017-12" db="EMBL/GenBank/DDBJ databases">
        <title>High-resolution comparative analysis of great ape genomes.</title>
        <authorList>
            <person name="Pollen A."/>
            <person name="Hastie A."/>
            <person name="Hormozdiari F."/>
            <person name="Dougherty M."/>
            <person name="Liu R."/>
            <person name="Chaisson M."/>
            <person name="Hoppe E."/>
            <person name="Hill C."/>
            <person name="Pang A."/>
            <person name="Hillier L."/>
            <person name="Baker C."/>
            <person name="Armstrong J."/>
            <person name="Shendure J."/>
            <person name="Paten B."/>
            <person name="Wilson R."/>
            <person name="Chao H."/>
            <person name="Schneider V."/>
            <person name="Ventura M."/>
            <person name="Kronenberg Z."/>
            <person name="Murali S."/>
            <person name="Gordon D."/>
            <person name="Cantsilieris S."/>
            <person name="Munson K."/>
            <person name="Nelson B."/>
            <person name="Raja A."/>
            <person name="Underwood J."/>
            <person name="Diekhans M."/>
            <person name="Fiddes I."/>
            <person name="Haussler D."/>
            <person name="Eichler E."/>
        </authorList>
    </citation>
    <scope>NUCLEOTIDE SEQUENCE [LARGE SCALE GENOMIC DNA]</scope>
    <source>
        <strain evidence="3">Susie</strain>
    </source>
</reference>
<dbReference type="PANTHER" id="PTHR12800">
    <property type="entry name" value="CDC37-RELATED"/>
    <property type="match status" value="1"/>
</dbReference>
<organism evidence="3">
    <name type="scientific">Pongo abelii</name>
    <name type="common">Sumatran orangutan</name>
    <name type="synonym">Pongo pygmaeus abelii</name>
    <dbReference type="NCBI Taxonomy" id="9601"/>
    <lineage>
        <taxon>Eukaryota</taxon>
        <taxon>Metazoa</taxon>
        <taxon>Chordata</taxon>
        <taxon>Craniata</taxon>
        <taxon>Vertebrata</taxon>
        <taxon>Euteleostomi</taxon>
        <taxon>Mammalia</taxon>
        <taxon>Eutheria</taxon>
        <taxon>Euarchontoglires</taxon>
        <taxon>Primates</taxon>
        <taxon>Haplorrhini</taxon>
        <taxon>Catarrhini</taxon>
        <taxon>Hominidae</taxon>
        <taxon>Pongo</taxon>
    </lineage>
</organism>
<proteinExistence type="predicted"/>
<dbReference type="PANTHER" id="PTHR12800:SF3">
    <property type="entry name" value="HSP90 CO-CHAPERONE CDC37"/>
    <property type="match status" value="1"/>
</dbReference>
<dbReference type="GO" id="GO:0006457">
    <property type="term" value="P:protein folding"/>
    <property type="evidence" value="ECO:0007669"/>
    <property type="project" value="TreeGrafter"/>
</dbReference>
<sequence>NDELEAFKERVRGRAKLRIEKAMKEYEEEERKKRLGPGGLDPIEVYESLPEELQKCFDVKDVQMLQDAISKMDPTVSNPRVPCLPGGPCVSPSPVSQVSEAGW</sequence>
<feature type="non-terminal residue" evidence="3">
    <location>
        <position position="1"/>
    </location>
</feature>
<feature type="domain" description="Cdc37 C-terminal" evidence="2">
    <location>
        <begin position="34"/>
        <end position="80"/>
    </location>
</feature>
<dbReference type="GO" id="GO:0031072">
    <property type="term" value="F:heat shock protein binding"/>
    <property type="evidence" value="ECO:0007669"/>
    <property type="project" value="TreeGrafter"/>
</dbReference>
<gene>
    <name evidence="3" type="ORF">CR201_G0047119</name>
</gene>
<dbReference type="SUPFAM" id="SSF101391">
    <property type="entry name" value="Hsp90 co-chaperone CDC37"/>
    <property type="match status" value="1"/>
</dbReference>
<dbReference type="Gene3D" id="6.10.140.250">
    <property type="match status" value="1"/>
</dbReference>
<dbReference type="AlphaFoldDB" id="A0A2J8S140"/>
<evidence type="ECO:0000256" key="1">
    <source>
        <dbReference type="SAM" id="MobiDB-lite"/>
    </source>
</evidence>
<dbReference type="InterPro" id="IPR013873">
    <property type="entry name" value="Cdc37_C"/>
</dbReference>
<dbReference type="GO" id="GO:0050821">
    <property type="term" value="P:protein stabilization"/>
    <property type="evidence" value="ECO:0007669"/>
    <property type="project" value="TreeGrafter"/>
</dbReference>
<dbReference type="GO" id="GO:0051087">
    <property type="term" value="F:protein-folding chaperone binding"/>
    <property type="evidence" value="ECO:0007669"/>
    <property type="project" value="TreeGrafter"/>
</dbReference>
<feature type="region of interest" description="Disordered" evidence="1">
    <location>
        <begin position="84"/>
        <end position="103"/>
    </location>
</feature>
<name>A0A2J8S140_PONAB</name>
<dbReference type="GO" id="GO:0051082">
    <property type="term" value="F:unfolded protein binding"/>
    <property type="evidence" value="ECO:0007669"/>
    <property type="project" value="TreeGrafter"/>
</dbReference>
<protein>
    <submittedName>
        <fullName evidence="3">CDC37 isoform 10</fullName>
    </submittedName>
</protein>
<evidence type="ECO:0000313" key="3">
    <source>
        <dbReference type="EMBL" id="PNJ14475.1"/>
    </source>
</evidence>
<dbReference type="SMART" id="SM01069">
    <property type="entry name" value="CDC37_C"/>
    <property type="match status" value="1"/>
</dbReference>
<comment type="caution">
    <text evidence="3">The sequence shown here is derived from an EMBL/GenBank/DDBJ whole genome shotgun (WGS) entry which is preliminary data.</text>
</comment>
<evidence type="ECO:0000259" key="2">
    <source>
        <dbReference type="SMART" id="SM01069"/>
    </source>
</evidence>
<dbReference type="Pfam" id="PF08564">
    <property type="entry name" value="CDC37_C"/>
    <property type="match status" value="1"/>
</dbReference>
<dbReference type="GO" id="GO:0005737">
    <property type="term" value="C:cytoplasm"/>
    <property type="evidence" value="ECO:0007669"/>
    <property type="project" value="TreeGrafter"/>
</dbReference>
<accession>A0A2J8S140</accession>
<dbReference type="InterPro" id="IPR004918">
    <property type="entry name" value="Cdc37"/>
</dbReference>
<dbReference type="EMBL" id="NDHI03003626">
    <property type="protein sequence ID" value="PNJ14475.1"/>
    <property type="molecule type" value="Genomic_DNA"/>
</dbReference>